<dbReference type="EMBL" id="FO203427">
    <property type="protein sequence ID" value="CCH48736.1"/>
    <property type="molecule type" value="Genomic_DNA"/>
</dbReference>
<protein>
    <submittedName>
        <fullName evidence="1">Uncharacterized protein</fullName>
    </submittedName>
</protein>
<evidence type="ECO:0000313" key="2">
    <source>
        <dbReference type="Proteomes" id="UP000011724"/>
    </source>
</evidence>
<dbReference type="KEGG" id="dpi:BN4_11501"/>
<dbReference type="HOGENOM" id="CLU_3269088_0_0_7"/>
<gene>
    <name evidence="1" type="ordered locus">BN4_11501</name>
</gene>
<organism evidence="1 2">
    <name type="scientific">Pseudodesulfovibrio piezophilus (strain DSM 21447 / JCM 15486 / C1TLV30)</name>
    <name type="common">Desulfovibrio piezophilus</name>
    <dbReference type="NCBI Taxonomy" id="1322246"/>
    <lineage>
        <taxon>Bacteria</taxon>
        <taxon>Pseudomonadati</taxon>
        <taxon>Thermodesulfobacteriota</taxon>
        <taxon>Desulfovibrionia</taxon>
        <taxon>Desulfovibrionales</taxon>
        <taxon>Desulfovibrionaceae</taxon>
    </lineage>
</organism>
<name>M1WJZ5_PSEP2</name>
<reference evidence="1 2" key="1">
    <citation type="journal article" date="2013" name="PLoS ONE">
        <title>The first genomic and proteomic characterization of a deep-sea sulfate reducer: insights into the piezophilic lifestyle of Desulfovibrio piezophilus.</title>
        <authorList>
            <person name="Pradel N."/>
            <person name="Ji B."/>
            <person name="Gimenez G."/>
            <person name="Talla E."/>
            <person name="Lenoble P."/>
            <person name="Garel M."/>
            <person name="Tamburini C."/>
            <person name="Fourquet P."/>
            <person name="Lebrun R."/>
            <person name="Bertin P."/>
            <person name="Denis Y."/>
            <person name="Pophillat M."/>
            <person name="Barbe V."/>
            <person name="Ollivier B."/>
            <person name="Dolla A."/>
        </authorList>
    </citation>
    <scope>NUCLEOTIDE SEQUENCE [LARGE SCALE GENOMIC DNA]</scope>
    <source>
        <strain evidence="2">DSM 10523 / SB164P1</strain>
    </source>
</reference>
<dbReference type="PATRIC" id="fig|879567.3.peg.1570"/>
<proteinExistence type="predicted"/>
<sequence length="41" mass="4085">MVCGCFLLILGAILLSNDIDAFATVTCITGAALLAIGVLSS</sequence>
<evidence type="ECO:0000313" key="1">
    <source>
        <dbReference type="EMBL" id="CCH48736.1"/>
    </source>
</evidence>
<dbReference type="AlphaFoldDB" id="M1WJZ5"/>
<accession>M1WJZ5</accession>
<keyword evidence="2" id="KW-1185">Reference proteome</keyword>
<dbReference type="Proteomes" id="UP000011724">
    <property type="component" value="Chromosome"/>
</dbReference>
<reference evidence="2" key="2">
    <citation type="journal article" date="2013" name="Stand. Genomic Sci.">
        <title>Complete genome sequence of Desulfocapsa sulfexigens, a marine deltaproteobacterium specialized in disproportionating inorganic sulfur compounds.</title>
        <authorList>
            <person name="Finster K.W."/>
            <person name="Kjeldsen K.U."/>
            <person name="Kube M."/>
            <person name="Reinhardt R."/>
            <person name="Mussmann M."/>
            <person name="Amann R."/>
            <person name="Schreiber L."/>
        </authorList>
    </citation>
    <scope>NUCLEOTIDE SEQUENCE [LARGE SCALE GENOMIC DNA]</scope>
    <source>
        <strain evidence="2">DSM 10523 / SB164P1</strain>
    </source>
</reference>